<dbReference type="InterPro" id="IPR002347">
    <property type="entry name" value="SDR_fam"/>
</dbReference>
<dbReference type="Proteomes" id="UP000234530">
    <property type="component" value="Chromosome"/>
</dbReference>
<dbReference type="InterPro" id="IPR050259">
    <property type="entry name" value="SDR"/>
</dbReference>
<dbReference type="Pfam" id="PF13561">
    <property type="entry name" value="adh_short_C2"/>
    <property type="match status" value="1"/>
</dbReference>
<dbReference type="GO" id="GO:0032787">
    <property type="term" value="P:monocarboxylic acid metabolic process"/>
    <property type="evidence" value="ECO:0007669"/>
    <property type="project" value="UniProtKB-ARBA"/>
</dbReference>
<evidence type="ECO:0000313" key="2">
    <source>
        <dbReference type="EMBL" id="AUH65299.1"/>
    </source>
</evidence>
<dbReference type="RefSeq" id="WP_101753322.1">
    <property type="nucleotide sequence ID" value="NZ_CP025430.1"/>
</dbReference>
<dbReference type="NCBIfam" id="NF005559">
    <property type="entry name" value="PRK07231.1"/>
    <property type="match status" value="1"/>
</dbReference>
<dbReference type="SUPFAM" id="SSF51735">
    <property type="entry name" value="NAD(P)-binding Rossmann-fold domains"/>
    <property type="match status" value="1"/>
</dbReference>
<evidence type="ECO:0000256" key="1">
    <source>
        <dbReference type="ARBA" id="ARBA00006484"/>
    </source>
</evidence>
<evidence type="ECO:0000313" key="3">
    <source>
        <dbReference type="Proteomes" id="UP000234530"/>
    </source>
</evidence>
<dbReference type="PANTHER" id="PTHR42879">
    <property type="entry name" value="3-OXOACYL-(ACYL-CARRIER-PROTEIN) REDUCTASE"/>
    <property type="match status" value="1"/>
</dbReference>
<dbReference type="PROSITE" id="PS00061">
    <property type="entry name" value="ADH_SHORT"/>
    <property type="match status" value="1"/>
</dbReference>
<dbReference type="Gene3D" id="3.40.50.720">
    <property type="entry name" value="NAD(P)-binding Rossmann-like Domain"/>
    <property type="match status" value="1"/>
</dbReference>
<dbReference type="FunFam" id="3.40.50.720:FF:000084">
    <property type="entry name" value="Short-chain dehydrogenase reductase"/>
    <property type="match status" value="1"/>
</dbReference>
<dbReference type="PRINTS" id="PR00081">
    <property type="entry name" value="GDHRDH"/>
</dbReference>
<dbReference type="InterPro" id="IPR020904">
    <property type="entry name" value="Sc_DH/Rdtase_CS"/>
</dbReference>
<dbReference type="EMBL" id="CP025430">
    <property type="protein sequence ID" value="AUH65299.1"/>
    <property type="molecule type" value="Genomic_DNA"/>
</dbReference>
<dbReference type="NCBIfam" id="NF009466">
    <property type="entry name" value="PRK12826.1-2"/>
    <property type="match status" value="1"/>
</dbReference>
<gene>
    <name evidence="2" type="ORF">CX676_14935</name>
</gene>
<protein>
    <submittedName>
        <fullName evidence="2">Short-chain dehydrogenase</fullName>
    </submittedName>
</protein>
<organism evidence="2 3">
    <name type="scientific">Paracoccus zhejiangensis</name>
    <dbReference type="NCBI Taxonomy" id="1077935"/>
    <lineage>
        <taxon>Bacteria</taxon>
        <taxon>Pseudomonadati</taxon>
        <taxon>Pseudomonadota</taxon>
        <taxon>Alphaproteobacteria</taxon>
        <taxon>Rhodobacterales</taxon>
        <taxon>Paracoccaceae</taxon>
        <taxon>Paracoccus</taxon>
    </lineage>
</organism>
<comment type="similarity">
    <text evidence="1">Belongs to the short-chain dehydrogenases/reductases (SDR) family.</text>
</comment>
<sequence length="265" mass="27719">MLKDRIAAVTGAGRGMGDAIAMKLAERGAAVVVSDIDGAAAERVAQKIKSLGGKALGVAIDVSNEDDAERMAQLAVDEFGGLDILVNNAGISTTKLFTETTKADMERIIGVNLIGSFLCAQAAVRRMLPKGYGRIINIASLSGQRGGVGRSAYGSSKAGLELLTKVMSVELASKGILVNNVAPGAIATQMAVEQHDQKTRDAYHYLIPQRRYGTPEEIANMVAFLASDEASHVSGTTINVDGGFLTAGLMFQRDGVDVPPTPRGD</sequence>
<proteinExistence type="inferred from homology"/>
<dbReference type="KEGG" id="pzh:CX676_14935"/>
<keyword evidence="3" id="KW-1185">Reference proteome</keyword>
<dbReference type="PRINTS" id="PR00080">
    <property type="entry name" value="SDRFAMILY"/>
</dbReference>
<reference evidence="2 3" key="1">
    <citation type="journal article" date="2013" name="Antonie Van Leeuwenhoek">
        <title>Paracoccus zhejiangensis sp. nov., isolated from activated sludge in wastewater-treatment system.</title>
        <authorList>
            <person name="Wu Z.G."/>
            <person name="Zhang D.F."/>
            <person name="Liu Y.L."/>
            <person name="Wang F."/>
            <person name="Jiang X."/>
            <person name="Li C."/>
            <person name="Li S.P."/>
            <person name="Hong Q."/>
            <person name="Li W.J."/>
        </authorList>
    </citation>
    <scope>NUCLEOTIDE SEQUENCE [LARGE SCALE GENOMIC DNA]</scope>
    <source>
        <strain evidence="2 3">J6</strain>
    </source>
</reference>
<accession>A0A2H5F163</accession>
<name>A0A2H5F163_9RHOB</name>
<dbReference type="AlphaFoldDB" id="A0A2H5F163"/>
<dbReference type="OrthoDB" id="9803333at2"/>
<dbReference type="PANTHER" id="PTHR42879:SF2">
    <property type="entry name" value="3-OXOACYL-[ACYL-CARRIER-PROTEIN] REDUCTASE FABG"/>
    <property type="match status" value="1"/>
</dbReference>
<dbReference type="InterPro" id="IPR036291">
    <property type="entry name" value="NAD(P)-bd_dom_sf"/>
</dbReference>